<dbReference type="AlphaFoldDB" id="A0A810Q1C4"/>
<keyword evidence="2" id="KW-0238">DNA-binding</keyword>
<reference evidence="5" key="1">
    <citation type="submission" date="2020-09" db="EMBL/GenBank/DDBJ databases">
        <title>New species isolated from human feces.</title>
        <authorList>
            <person name="Kitahara M."/>
            <person name="Shigeno Y."/>
            <person name="Shime M."/>
            <person name="Matsumoto Y."/>
            <person name="Nakamura S."/>
            <person name="Motooka D."/>
            <person name="Fukuoka S."/>
            <person name="Nishikawa H."/>
            <person name="Benno Y."/>
        </authorList>
    </citation>
    <scope>NUCLEOTIDE SEQUENCE</scope>
    <source>
        <strain evidence="5">MM50</strain>
    </source>
</reference>
<evidence type="ECO:0000313" key="6">
    <source>
        <dbReference type="Proteomes" id="UP000681035"/>
    </source>
</evidence>
<dbReference type="InterPro" id="IPR036388">
    <property type="entry name" value="WH-like_DNA-bd_sf"/>
</dbReference>
<dbReference type="PANTHER" id="PTHR43537">
    <property type="entry name" value="TRANSCRIPTIONAL REGULATOR, GNTR FAMILY"/>
    <property type="match status" value="1"/>
</dbReference>
<evidence type="ECO:0000313" key="5">
    <source>
        <dbReference type="EMBL" id="BCK80245.1"/>
    </source>
</evidence>
<dbReference type="InterPro" id="IPR036390">
    <property type="entry name" value="WH_DNA-bd_sf"/>
</dbReference>
<dbReference type="InterPro" id="IPR008920">
    <property type="entry name" value="TF_FadR/GntR_C"/>
</dbReference>
<dbReference type="GO" id="GO:0003677">
    <property type="term" value="F:DNA binding"/>
    <property type="evidence" value="ECO:0007669"/>
    <property type="project" value="UniProtKB-KW"/>
</dbReference>
<proteinExistence type="predicted"/>
<dbReference type="PROSITE" id="PS50949">
    <property type="entry name" value="HTH_GNTR"/>
    <property type="match status" value="1"/>
</dbReference>
<dbReference type="SUPFAM" id="SSF48008">
    <property type="entry name" value="GntR ligand-binding domain-like"/>
    <property type="match status" value="1"/>
</dbReference>
<dbReference type="Gene3D" id="1.20.120.530">
    <property type="entry name" value="GntR ligand-binding domain-like"/>
    <property type="match status" value="1"/>
</dbReference>
<dbReference type="InterPro" id="IPR011711">
    <property type="entry name" value="GntR_C"/>
</dbReference>
<dbReference type="SMART" id="SM00345">
    <property type="entry name" value="HTH_GNTR"/>
    <property type="match status" value="1"/>
</dbReference>
<dbReference type="InterPro" id="IPR000524">
    <property type="entry name" value="Tscrpt_reg_HTH_GntR"/>
</dbReference>
<dbReference type="Proteomes" id="UP000681035">
    <property type="component" value="Chromosome"/>
</dbReference>
<keyword evidence="3" id="KW-0804">Transcription</keyword>
<dbReference type="Pfam" id="PF00392">
    <property type="entry name" value="GntR"/>
    <property type="match status" value="1"/>
</dbReference>
<evidence type="ECO:0000256" key="3">
    <source>
        <dbReference type="ARBA" id="ARBA00023163"/>
    </source>
</evidence>
<evidence type="ECO:0000256" key="2">
    <source>
        <dbReference type="ARBA" id="ARBA00023125"/>
    </source>
</evidence>
<dbReference type="Pfam" id="PF07729">
    <property type="entry name" value="FCD"/>
    <property type="match status" value="1"/>
</dbReference>
<organism evidence="5 6">
    <name type="scientific">Vescimonas coprocola</name>
    <dbReference type="NCBI Taxonomy" id="2714355"/>
    <lineage>
        <taxon>Bacteria</taxon>
        <taxon>Bacillati</taxon>
        <taxon>Bacillota</taxon>
        <taxon>Clostridia</taxon>
        <taxon>Eubacteriales</taxon>
        <taxon>Oscillospiraceae</taxon>
        <taxon>Vescimonas</taxon>
    </lineage>
</organism>
<dbReference type="PANTHER" id="PTHR43537:SF5">
    <property type="entry name" value="UXU OPERON TRANSCRIPTIONAL REGULATOR"/>
    <property type="match status" value="1"/>
</dbReference>
<dbReference type="Gene3D" id="1.10.10.10">
    <property type="entry name" value="Winged helix-like DNA-binding domain superfamily/Winged helix DNA-binding domain"/>
    <property type="match status" value="1"/>
</dbReference>
<dbReference type="GO" id="GO:0003700">
    <property type="term" value="F:DNA-binding transcription factor activity"/>
    <property type="evidence" value="ECO:0007669"/>
    <property type="project" value="InterPro"/>
</dbReference>
<dbReference type="RefSeq" id="WP_213541232.1">
    <property type="nucleotide sequence ID" value="NZ_AP023418.1"/>
</dbReference>
<feature type="domain" description="HTH gntR-type" evidence="4">
    <location>
        <begin position="7"/>
        <end position="74"/>
    </location>
</feature>
<dbReference type="KEGG" id="vcop:MM50RIKEN_00080"/>
<evidence type="ECO:0000256" key="1">
    <source>
        <dbReference type="ARBA" id="ARBA00023015"/>
    </source>
</evidence>
<keyword evidence="1" id="KW-0805">Transcription regulation</keyword>
<protein>
    <submittedName>
        <fullName evidence="5">GntR family transcriptional regulator</fullName>
    </submittedName>
</protein>
<gene>
    <name evidence="5" type="ORF">MM50RIKEN_00080</name>
</gene>
<dbReference type="EMBL" id="AP023418">
    <property type="protein sequence ID" value="BCK80245.1"/>
    <property type="molecule type" value="Genomic_DNA"/>
</dbReference>
<dbReference type="SMART" id="SM00895">
    <property type="entry name" value="FCD"/>
    <property type="match status" value="1"/>
</dbReference>
<name>A0A810Q1C4_9FIRM</name>
<sequence>MEVMKKAKPQDIVYQYVKNQIIGKSMFPGNRIIEDDIIRETGTSRTSIRPALLRLKYEGLVEMIPNRGAFVAKPSEEDLRQVYRVREVLEHGMLEDAIRHRTEAQLRAMEENLKAQEVLTQHYSRQEYVTLNHTFHWLVVEASANKYYEKYLNELYNKINTYMIFYDQSSDNNSIVSHTMIYEALRDRDLEKGLLGLREDIQIAWEDMRKINVPL</sequence>
<keyword evidence="6" id="KW-1185">Reference proteome</keyword>
<evidence type="ECO:0000259" key="4">
    <source>
        <dbReference type="PROSITE" id="PS50949"/>
    </source>
</evidence>
<dbReference type="SUPFAM" id="SSF46785">
    <property type="entry name" value="Winged helix' DNA-binding domain"/>
    <property type="match status" value="1"/>
</dbReference>
<accession>A0A810Q1C4</accession>